<feature type="signal peptide" evidence="2">
    <location>
        <begin position="1"/>
        <end position="22"/>
    </location>
</feature>
<gene>
    <name evidence="3" type="ORF">FEM54_26960</name>
</gene>
<evidence type="ECO:0000256" key="1">
    <source>
        <dbReference type="SAM" id="MobiDB-lite"/>
    </source>
</evidence>
<keyword evidence="4" id="KW-1185">Reference proteome</keyword>
<reference evidence="3 4" key="1">
    <citation type="submission" date="2019-05" db="EMBL/GenBank/DDBJ databases">
        <title>Pseudomonas edaphica sp. nov., isolated from rhizospheric soil of Cistus ladanifer L. in Spain.</title>
        <authorList>
            <person name="Peix A."/>
        </authorList>
    </citation>
    <scope>NUCLEOTIDE SEQUENCE [LARGE SCALE GENOMIC DNA]</scope>
    <source>
        <strain evidence="3 4">RD25</strain>
    </source>
</reference>
<comment type="caution">
    <text evidence="3">The sequence shown here is derived from an EMBL/GenBank/DDBJ whole genome shotgun (WGS) entry which is preliminary data.</text>
</comment>
<name>A0ABY2TYX8_9PSED</name>
<feature type="region of interest" description="Disordered" evidence="1">
    <location>
        <begin position="418"/>
        <end position="455"/>
    </location>
</feature>
<organism evidence="3 4">
    <name type="scientific">Pseudomonas edaphica</name>
    <dbReference type="NCBI Taxonomy" id="2006980"/>
    <lineage>
        <taxon>Bacteria</taxon>
        <taxon>Pseudomonadati</taxon>
        <taxon>Pseudomonadota</taxon>
        <taxon>Gammaproteobacteria</taxon>
        <taxon>Pseudomonadales</taxon>
        <taxon>Pseudomonadaceae</taxon>
        <taxon>Pseudomonas</taxon>
    </lineage>
</organism>
<dbReference type="EMBL" id="VBVZ01000584">
    <property type="protein sequence ID" value="TLG88303.1"/>
    <property type="molecule type" value="Genomic_DNA"/>
</dbReference>
<keyword evidence="2" id="KW-0732">Signal</keyword>
<accession>A0ABY2TYX8</accession>
<proteinExistence type="predicted"/>
<sequence length="455" mass="48292">MKASHLTLWISALLLSINGAVAEPDTRFSYSGSVIGDDVLYSIGGGSAVSMGGAANMKSIGVGAGWNSNLICGDMSLETTLQNQLNGITKGFQSIMSNVIQNATGAVASLPALIIQRADPGLYNLLTNGILQARLDFDRSKSTCRALANRMADMAGGQLGWGQIAEGMALTQSVASKDAVAAVDQAEQDRGNKGVPWVGGQAAGGASQPPILVIADVTRAGYNLVNGRDVDDRSSIPISACADQLSCQTWSSPQAATEWATRVLGEREQRTCDSCTKTQTMPGVGLTPLIQEEYETKLQALQALINGSQPTTFVNLQAAGSQSLPITRGVIEALRDEPDQDLLARRLASEVALSSVLEKALLLQRTLLTGRKEPNVAANQLAQEAILAESDTLTQEINNLKTELELRRSLASNSPTVLIQRHSARSEGSRGIYQGDPLRNRLDEIQKPAATRSRP</sequence>
<dbReference type="Proteomes" id="UP000304941">
    <property type="component" value="Unassembled WGS sequence"/>
</dbReference>
<evidence type="ECO:0000313" key="4">
    <source>
        <dbReference type="Proteomes" id="UP000304941"/>
    </source>
</evidence>
<evidence type="ECO:0000313" key="3">
    <source>
        <dbReference type="EMBL" id="TLG88303.1"/>
    </source>
</evidence>
<dbReference type="InterPro" id="IPR021204">
    <property type="entry name" value="Integr_conj_element_PFL4711"/>
</dbReference>
<dbReference type="RefSeq" id="WP_138453697.1">
    <property type="nucleotide sequence ID" value="NZ_VBVZ01000584.1"/>
</dbReference>
<evidence type="ECO:0000256" key="2">
    <source>
        <dbReference type="SAM" id="SignalP"/>
    </source>
</evidence>
<feature type="chain" id="PRO_5047232709" evidence="2">
    <location>
        <begin position="23"/>
        <end position="455"/>
    </location>
</feature>
<protein>
    <submittedName>
        <fullName evidence="3">Integrating conjugative element protein</fullName>
    </submittedName>
</protein>
<dbReference type="NCBIfam" id="TIGR03755">
    <property type="entry name" value="conj_TIGR03755"/>
    <property type="match status" value="1"/>
</dbReference>